<organism evidence="3">
    <name type="scientific">bioreactor metagenome</name>
    <dbReference type="NCBI Taxonomy" id="1076179"/>
    <lineage>
        <taxon>unclassified sequences</taxon>
        <taxon>metagenomes</taxon>
        <taxon>ecological metagenomes</taxon>
    </lineage>
</organism>
<gene>
    <name evidence="3" type="ORF">SDC9_147484</name>
</gene>
<proteinExistence type="predicted"/>
<evidence type="ECO:0000259" key="2">
    <source>
        <dbReference type="PROSITE" id="PS51782"/>
    </source>
</evidence>
<evidence type="ECO:0000259" key="1">
    <source>
        <dbReference type="PROSITE" id="PS51272"/>
    </source>
</evidence>
<dbReference type="PANTHER" id="PTHR43308">
    <property type="entry name" value="OUTER MEMBRANE PROTEIN ALPHA-RELATED"/>
    <property type="match status" value="1"/>
</dbReference>
<dbReference type="SMART" id="SM00257">
    <property type="entry name" value="LysM"/>
    <property type="match status" value="1"/>
</dbReference>
<dbReference type="SUPFAM" id="SSF69360">
    <property type="entry name" value="Cell wall binding repeat"/>
    <property type="match status" value="1"/>
</dbReference>
<dbReference type="PANTHER" id="PTHR43308:SF5">
    <property type="entry name" value="S-LAYER PROTEIN _ PEPTIDOGLYCAN ENDO-BETA-N-ACETYLGLUCOSAMINIDASE"/>
    <property type="match status" value="1"/>
</dbReference>
<comment type="caution">
    <text evidence="3">The sequence shown here is derived from an EMBL/GenBank/DDBJ whole genome shotgun (WGS) entry which is preliminary data.</text>
</comment>
<dbReference type="CDD" id="cd00118">
    <property type="entry name" value="LysM"/>
    <property type="match status" value="1"/>
</dbReference>
<protein>
    <submittedName>
        <fullName evidence="3">Uncharacterized protein</fullName>
    </submittedName>
</protein>
<dbReference type="PROSITE" id="PS51272">
    <property type="entry name" value="SLH"/>
    <property type="match status" value="3"/>
</dbReference>
<dbReference type="InterPro" id="IPR018392">
    <property type="entry name" value="LysM"/>
</dbReference>
<evidence type="ECO:0000313" key="3">
    <source>
        <dbReference type="EMBL" id="MPN00290.1"/>
    </source>
</evidence>
<dbReference type="SUPFAM" id="SSF54106">
    <property type="entry name" value="LysM domain"/>
    <property type="match status" value="1"/>
</dbReference>
<dbReference type="Pfam" id="PF00395">
    <property type="entry name" value="SLH"/>
    <property type="match status" value="3"/>
</dbReference>
<feature type="domain" description="SLH" evidence="1">
    <location>
        <begin position="156"/>
        <end position="219"/>
    </location>
</feature>
<reference evidence="3" key="1">
    <citation type="submission" date="2019-08" db="EMBL/GenBank/DDBJ databases">
        <authorList>
            <person name="Kucharzyk K."/>
            <person name="Murdoch R.W."/>
            <person name="Higgins S."/>
            <person name="Loffler F."/>
        </authorList>
    </citation>
    <scope>NUCLEOTIDE SEQUENCE</scope>
</reference>
<dbReference type="InterPro" id="IPR001119">
    <property type="entry name" value="SLH_dom"/>
</dbReference>
<feature type="domain" description="LysM" evidence="2">
    <location>
        <begin position="267"/>
        <end position="311"/>
    </location>
</feature>
<sequence length="314" mass="34527">MPNSAYDPITQTLRFVTNHFSKFAIGYKTVTVNFTDITNHWAKDSIEFVVARGILAGIGDGKFAPNNAMTRGMFVTALGRLAEVDTKAYTKSSFSDVKADAYYMTYVEWASKNGIVNGIGGGLFAPVRSITREQMAVMIANYAKVIGFELPKVHAENTFADHAKISTWAKDAVKSVQMTGIISGKNGNIFDPQGTASRAEVSAVLKRFVELAISTDTAEGWAMNDSGSWMYYENGKAVTGTKNIGGTTYTFDQYGVTADVPKNRKYGTYTVQKGDSFWLIAYKHGCTMKELEMLNDKSRFSLIHPGEVLKVPEK</sequence>
<dbReference type="EMBL" id="VSSQ01046314">
    <property type="protein sequence ID" value="MPN00290.1"/>
    <property type="molecule type" value="Genomic_DNA"/>
</dbReference>
<dbReference type="InterPro" id="IPR036779">
    <property type="entry name" value="LysM_dom_sf"/>
</dbReference>
<feature type="domain" description="SLH" evidence="1">
    <location>
        <begin position="29"/>
        <end position="92"/>
    </location>
</feature>
<dbReference type="Pfam" id="PF01476">
    <property type="entry name" value="LysM"/>
    <property type="match status" value="1"/>
</dbReference>
<dbReference type="InterPro" id="IPR051465">
    <property type="entry name" value="Cell_Envelope_Struct_Comp"/>
</dbReference>
<dbReference type="AlphaFoldDB" id="A0A645EG27"/>
<dbReference type="PROSITE" id="PS51782">
    <property type="entry name" value="LYSM"/>
    <property type="match status" value="1"/>
</dbReference>
<dbReference type="Gene3D" id="3.10.350.10">
    <property type="entry name" value="LysM domain"/>
    <property type="match status" value="1"/>
</dbReference>
<accession>A0A645EG27</accession>
<name>A0A645EG27_9ZZZZ</name>
<feature type="domain" description="SLH" evidence="1">
    <location>
        <begin position="93"/>
        <end position="153"/>
    </location>
</feature>